<dbReference type="Proteomes" id="UP001417504">
    <property type="component" value="Unassembled WGS sequence"/>
</dbReference>
<gene>
    <name evidence="1" type="ORF">Sjap_014921</name>
</gene>
<keyword evidence="2" id="KW-1185">Reference proteome</keyword>
<evidence type="ECO:0000313" key="2">
    <source>
        <dbReference type="Proteomes" id="UP001417504"/>
    </source>
</evidence>
<protein>
    <submittedName>
        <fullName evidence="1">Uncharacterized protein</fullName>
    </submittedName>
</protein>
<dbReference type="AlphaFoldDB" id="A0AAP0NRY7"/>
<reference evidence="1 2" key="1">
    <citation type="submission" date="2024-01" db="EMBL/GenBank/DDBJ databases">
        <title>Genome assemblies of Stephania.</title>
        <authorList>
            <person name="Yang L."/>
        </authorList>
    </citation>
    <scope>NUCLEOTIDE SEQUENCE [LARGE SCALE GENOMIC DNA]</scope>
    <source>
        <strain evidence="1">QJT</strain>
        <tissue evidence="1">Leaf</tissue>
    </source>
</reference>
<organism evidence="1 2">
    <name type="scientific">Stephania japonica</name>
    <dbReference type="NCBI Taxonomy" id="461633"/>
    <lineage>
        <taxon>Eukaryota</taxon>
        <taxon>Viridiplantae</taxon>
        <taxon>Streptophyta</taxon>
        <taxon>Embryophyta</taxon>
        <taxon>Tracheophyta</taxon>
        <taxon>Spermatophyta</taxon>
        <taxon>Magnoliopsida</taxon>
        <taxon>Ranunculales</taxon>
        <taxon>Menispermaceae</taxon>
        <taxon>Menispermoideae</taxon>
        <taxon>Cissampelideae</taxon>
        <taxon>Stephania</taxon>
    </lineage>
</organism>
<evidence type="ECO:0000313" key="1">
    <source>
        <dbReference type="EMBL" id="KAK9115974.1"/>
    </source>
</evidence>
<accession>A0AAP0NRY7</accession>
<dbReference type="EMBL" id="JBBNAE010000006">
    <property type="protein sequence ID" value="KAK9115974.1"/>
    <property type="molecule type" value="Genomic_DNA"/>
</dbReference>
<name>A0AAP0NRY7_9MAGN</name>
<proteinExistence type="predicted"/>
<comment type="caution">
    <text evidence="1">The sequence shown here is derived from an EMBL/GenBank/DDBJ whole genome shotgun (WGS) entry which is preliminary data.</text>
</comment>
<sequence>MCTPVNTQGTPFFSIVCVMTDVPSNLNLQQKPKKSELPRHPTPFLSLVNPVQSLYLGSIDDRSRRYWLKEFIQGFGANRLVF</sequence>